<dbReference type="SUPFAM" id="SSF47592">
    <property type="entry name" value="SWIB/MDM2 domain"/>
    <property type="match status" value="1"/>
</dbReference>
<reference evidence="2" key="1">
    <citation type="journal article" date="2020" name="Nature">
        <title>Giant virus diversity and host interactions through global metagenomics.</title>
        <authorList>
            <person name="Schulz F."/>
            <person name="Roux S."/>
            <person name="Paez-Espino D."/>
            <person name="Jungbluth S."/>
            <person name="Walsh D.A."/>
            <person name="Denef V.J."/>
            <person name="McMahon K.D."/>
            <person name="Konstantinidis K.T."/>
            <person name="Eloe-Fadrosh E.A."/>
            <person name="Kyrpides N.C."/>
            <person name="Woyke T."/>
        </authorList>
    </citation>
    <scope>NUCLEOTIDE SEQUENCE</scope>
    <source>
        <strain evidence="2">GVMAG-M-3300023184-101</strain>
    </source>
</reference>
<dbReference type="SMART" id="SM00151">
    <property type="entry name" value="SWIB"/>
    <property type="match status" value="1"/>
</dbReference>
<dbReference type="GO" id="GO:0008270">
    <property type="term" value="F:zinc ion binding"/>
    <property type="evidence" value="ECO:0007669"/>
    <property type="project" value="InterPro"/>
</dbReference>
<dbReference type="InterPro" id="IPR003121">
    <property type="entry name" value="SWIB_MDM2_domain"/>
</dbReference>
<protein>
    <recommendedName>
        <fullName evidence="1">DM2 domain-containing protein</fullName>
    </recommendedName>
</protein>
<dbReference type="PROSITE" id="PS51925">
    <property type="entry name" value="SWIB_MDM2"/>
    <property type="match status" value="1"/>
</dbReference>
<name>A0A6C0HH52_9ZZZZ</name>
<evidence type="ECO:0000259" key="1">
    <source>
        <dbReference type="PROSITE" id="PS51925"/>
    </source>
</evidence>
<proteinExistence type="predicted"/>
<sequence>MSTEDKILHIKYQDIKLKFNDLNLDELRMICRENGITGFSTLNKQALIDLIYVDYDTNYTNIRMFSYTELLEKCKKHKLLADTCSRISKDLLIHIVISALYIKNKVIKHPVIMDKELKPSMVETIIKQLVKDLAEKKTPTKNVKSSLTDYLANQFKSVVVKPSKTPKTPKKPIGGFGFIQPNLISDELAMFLGKPIGTLMSRSDVTREINVYIRTNDLQDKVDGRKINADMKLSTLLKLKGDEEFTYFNLQRFISQHFISNFDDEIATAVPVPVPVSVSAPPVPVPALSALSVSVPALPVPVSFAEPVLDVDSQTQRRRPLPTSVRDCVWNHYIGEDINKHRCLCCKKVVINNRQFQVGHVISVRDGGTDEINNLRPICAPCNHSMGTKNMIEFVKTYGYYIG</sequence>
<dbReference type="InterPro" id="IPR002711">
    <property type="entry name" value="HNH"/>
</dbReference>
<dbReference type="EMBL" id="MN739953">
    <property type="protein sequence ID" value="QHT79737.1"/>
    <property type="molecule type" value="Genomic_DNA"/>
</dbReference>
<dbReference type="CDD" id="cd10567">
    <property type="entry name" value="SWIB-MDM2_like"/>
    <property type="match status" value="1"/>
</dbReference>
<dbReference type="GO" id="GO:0003676">
    <property type="term" value="F:nucleic acid binding"/>
    <property type="evidence" value="ECO:0007669"/>
    <property type="project" value="InterPro"/>
</dbReference>
<dbReference type="PANTHER" id="PTHR13844">
    <property type="entry name" value="SWI/SNF-RELATED MATRIX-ASSOCIATED ACTIN-DEPENDENT REGULATOR OF CHROMATIN SUBFAMILY D"/>
    <property type="match status" value="1"/>
</dbReference>
<dbReference type="CDD" id="cd00085">
    <property type="entry name" value="HNHc"/>
    <property type="match status" value="1"/>
</dbReference>
<dbReference type="Pfam" id="PF02201">
    <property type="entry name" value="SWIB"/>
    <property type="match status" value="1"/>
</dbReference>
<dbReference type="InterPro" id="IPR019835">
    <property type="entry name" value="SWIB_domain"/>
</dbReference>
<accession>A0A6C0HH52</accession>
<evidence type="ECO:0000313" key="2">
    <source>
        <dbReference type="EMBL" id="QHT79737.1"/>
    </source>
</evidence>
<dbReference type="Pfam" id="PF01844">
    <property type="entry name" value="HNH"/>
    <property type="match status" value="1"/>
</dbReference>
<organism evidence="2">
    <name type="scientific">viral metagenome</name>
    <dbReference type="NCBI Taxonomy" id="1070528"/>
    <lineage>
        <taxon>unclassified sequences</taxon>
        <taxon>metagenomes</taxon>
        <taxon>organismal metagenomes</taxon>
    </lineage>
</organism>
<dbReference type="Gene3D" id="1.10.245.10">
    <property type="entry name" value="SWIB/MDM2 domain"/>
    <property type="match status" value="1"/>
</dbReference>
<dbReference type="Gene3D" id="1.10.30.50">
    <property type="match status" value="1"/>
</dbReference>
<feature type="domain" description="DM2" evidence="1">
    <location>
        <begin position="177"/>
        <end position="260"/>
    </location>
</feature>
<dbReference type="InterPro" id="IPR003615">
    <property type="entry name" value="HNH_nuc"/>
</dbReference>
<dbReference type="AlphaFoldDB" id="A0A6C0HH52"/>
<dbReference type="InterPro" id="IPR036885">
    <property type="entry name" value="SWIB_MDM2_dom_sf"/>
</dbReference>
<dbReference type="GO" id="GO:0004519">
    <property type="term" value="F:endonuclease activity"/>
    <property type="evidence" value="ECO:0007669"/>
    <property type="project" value="InterPro"/>
</dbReference>